<accession>A0A1C6V1J4</accession>
<name>A0A1C6V1J4_9ACTN</name>
<evidence type="ECO:0000313" key="1">
    <source>
        <dbReference type="EMBL" id="SCL60153.1"/>
    </source>
</evidence>
<dbReference type="EMBL" id="FMIA01000002">
    <property type="protein sequence ID" value="SCL60153.1"/>
    <property type="molecule type" value="Genomic_DNA"/>
</dbReference>
<reference evidence="1 2" key="1">
    <citation type="submission" date="2016-06" db="EMBL/GenBank/DDBJ databases">
        <authorList>
            <person name="Kjaerup R.B."/>
            <person name="Dalgaard T.S."/>
            <person name="Juul-Madsen H.R."/>
        </authorList>
    </citation>
    <scope>NUCLEOTIDE SEQUENCE [LARGE SCALE GENOMIC DNA]</scope>
    <source>
        <strain evidence="1 2">DSM 45577</strain>
    </source>
</reference>
<dbReference type="AlphaFoldDB" id="A0A1C6V1J4"/>
<sequence length="78" mass="8590">MACGDPWPCPVRKRQLKELCRCDVRVLRNYLAPYLADARTELVGLTAEEIVDRFLGWCSRPLNVPVGEGEGGRSAGTG</sequence>
<proteinExistence type="predicted"/>
<organism evidence="1 2">
    <name type="scientific">Micromonospora yangpuensis</name>
    <dbReference type="NCBI Taxonomy" id="683228"/>
    <lineage>
        <taxon>Bacteria</taxon>
        <taxon>Bacillati</taxon>
        <taxon>Actinomycetota</taxon>
        <taxon>Actinomycetes</taxon>
        <taxon>Micromonosporales</taxon>
        <taxon>Micromonosporaceae</taxon>
        <taxon>Micromonospora</taxon>
    </lineage>
</organism>
<gene>
    <name evidence="1" type="ORF">GA0070617_4296</name>
</gene>
<dbReference type="Proteomes" id="UP000198937">
    <property type="component" value="Unassembled WGS sequence"/>
</dbReference>
<protein>
    <submittedName>
        <fullName evidence="1">Uncharacterized protein</fullName>
    </submittedName>
</protein>
<evidence type="ECO:0000313" key="2">
    <source>
        <dbReference type="Proteomes" id="UP000198937"/>
    </source>
</evidence>
<keyword evidence="2" id="KW-1185">Reference proteome</keyword>